<dbReference type="InterPro" id="IPR018934">
    <property type="entry name" value="RIO_dom"/>
</dbReference>
<evidence type="ECO:0000256" key="2">
    <source>
        <dbReference type="ARBA" id="ARBA00012513"/>
    </source>
</evidence>
<dbReference type="Proteomes" id="UP001162640">
    <property type="component" value="Unassembled WGS sequence"/>
</dbReference>
<dbReference type="Gene3D" id="3.30.200.20">
    <property type="entry name" value="Phosphorylase Kinase, domain 1"/>
    <property type="match status" value="1"/>
</dbReference>
<dbReference type="AlphaFoldDB" id="A0A9W6ZFT3"/>
<dbReference type="InterPro" id="IPR018935">
    <property type="entry name" value="RIO_kinase_CS"/>
</dbReference>
<feature type="compositionally biased region" description="Polar residues" evidence="12">
    <location>
        <begin position="186"/>
        <end position="198"/>
    </location>
</feature>
<keyword evidence="5" id="KW-0479">Metal-binding</keyword>
<feature type="compositionally biased region" description="Low complexity" evidence="12">
    <location>
        <begin position="48"/>
        <end position="61"/>
    </location>
</feature>
<gene>
    <name evidence="14" type="ORF">TL16_g00556</name>
</gene>
<evidence type="ECO:0000256" key="3">
    <source>
        <dbReference type="ARBA" id="ARBA00022527"/>
    </source>
</evidence>
<dbReference type="SMART" id="SM00090">
    <property type="entry name" value="RIO"/>
    <property type="match status" value="1"/>
</dbReference>
<keyword evidence="3" id="KW-0723">Serine/threonine-protein kinase</keyword>
<evidence type="ECO:0000313" key="15">
    <source>
        <dbReference type="Proteomes" id="UP001162640"/>
    </source>
</evidence>
<proteinExistence type="inferred from homology"/>
<comment type="similarity">
    <text evidence="1">Belongs to the protein kinase superfamily. RIO-type Ser/Thr kinase family.</text>
</comment>
<dbReference type="GO" id="GO:0046872">
    <property type="term" value="F:metal ion binding"/>
    <property type="evidence" value="ECO:0007669"/>
    <property type="project" value="UniProtKB-KW"/>
</dbReference>
<feature type="compositionally biased region" description="Pro residues" evidence="12">
    <location>
        <begin position="62"/>
        <end position="83"/>
    </location>
</feature>
<feature type="region of interest" description="Disordered" evidence="12">
    <location>
        <begin position="580"/>
        <end position="601"/>
    </location>
</feature>
<dbReference type="EC" id="2.7.11.1" evidence="2"/>
<evidence type="ECO:0000256" key="4">
    <source>
        <dbReference type="ARBA" id="ARBA00022679"/>
    </source>
</evidence>
<dbReference type="InterPro" id="IPR000687">
    <property type="entry name" value="RIO_kinase"/>
</dbReference>
<dbReference type="PROSITE" id="PS01245">
    <property type="entry name" value="RIO1"/>
    <property type="match status" value="1"/>
</dbReference>
<dbReference type="InterPro" id="IPR008266">
    <property type="entry name" value="Tyr_kinase_AS"/>
</dbReference>
<reference evidence="15" key="1">
    <citation type="journal article" date="2023" name="Commun. Biol.">
        <title>Genome analysis of Parmales, the sister group of diatoms, reveals the evolutionary specialization of diatoms from phago-mixotrophs to photoautotrophs.</title>
        <authorList>
            <person name="Ban H."/>
            <person name="Sato S."/>
            <person name="Yoshikawa S."/>
            <person name="Yamada K."/>
            <person name="Nakamura Y."/>
            <person name="Ichinomiya M."/>
            <person name="Sato N."/>
            <person name="Blanc-Mathieu R."/>
            <person name="Endo H."/>
            <person name="Kuwata A."/>
            <person name="Ogata H."/>
        </authorList>
    </citation>
    <scope>NUCLEOTIDE SEQUENCE [LARGE SCALE GENOMIC DNA]</scope>
</reference>
<feature type="domain" description="RIO kinase" evidence="13">
    <location>
        <begin position="270"/>
        <end position="547"/>
    </location>
</feature>
<dbReference type="SUPFAM" id="SSF56112">
    <property type="entry name" value="Protein kinase-like (PK-like)"/>
    <property type="match status" value="1"/>
</dbReference>
<name>A0A9W6ZFT3_9STRA</name>
<feature type="compositionally biased region" description="Acidic residues" evidence="12">
    <location>
        <begin position="580"/>
        <end position="595"/>
    </location>
</feature>
<evidence type="ECO:0000256" key="7">
    <source>
        <dbReference type="ARBA" id="ARBA00022777"/>
    </source>
</evidence>
<comment type="catalytic activity">
    <reaction evidence="10">
        <text>L-threonyl-[protein] + ATP = O-phospho-L-threonyl-[protein] + ADP + H(+)</text>
        <dbReference type="Rhea" id="RHEA:46608"/>
        <dbReference type="Rhea" id="RHEA-COMP:11060"/>
        <dbReference type="Rhea" id="RHEA-COMP:11605"/>
        <dbReference type="ChEBI" id="CHEBI:15378"/>
        <dbReference type="ChEBI" id="CHEBI:30013"/>
        <dbReference type="ChEBI" id="CHEBI:30616"/>
        <dbReference type="ChEBI" id="CHEBI:61977"/>
        <dbReference type="ChEBI" id="CHEBI:456216"/>
        <dbReference type="EC" id="2.7.11.1"/>
    </reaction>
</comment>
<accession>A0A9W6ZFT3</accession>
<evidence type="ECO:0000256" key="1">
    <source>
        <dbReference type="ARBA" id="ARBA00009196"/>
    </source>
</evidence>
<dbReference type="PANTHER" id="PTHR45723">
    <property type="entry name" value="SERINE/THREONINE-PROTEIN KINASE RIO1"/>
    <property type="match status" value="1"/>
</dbReference>
<dbReference type="GO" id="GO:0005524">
    <property type="term" value="F:ATP binding"/>
    <property type="evidence" value="ECO:0007669"/>
    <property type="project" value="UniProtKB-KW"/>
</dbReference>
<dbReference type="PROSITE" id="PS00109">
    <property type="entry name" value="PROTEIN_KINASE_TYR"/>
    <property type="match status" value="1"/>
</dbReference>
<evidence type="ECO:0000259" key="13">
    <source>
        <dbReference type="SMART" id="SM00090"/>
    </source>
</evidence>
<organism evidence="14 15">
    <name type="scientific">Triparma laevis f. inornata</name>
    <dbReference type="NCBI Taxonomy" id="1714386"/>
    <lineage>
        <taxon>Eukaryota</taxon>
        <taxon>Sar</taxon>
        <taxon>Stramenopiles</taxon>
        <taxon>Ochrophyta</taxon>
        <taxon>Bolidophyceae</taxon>
        <taxon>Parmales</taxon>
        <taxon>Triparmaceae</taxon>
        <taxon>Triparma</taxon>
    </lineage>
</organism>
<comment type="caution">
    <text evidence="14">The sequence shown here is derived from an EMBL/GenBank/DDBJ whole genome shotgun (WGS) entry which is preliminary data.</text>
</comment>
<keyword evidence="9" id="KW-0460">Magnesium</keyword>
<keyword evidence="7" id="KW-0418">Kinase</keyword>
<evidence type="ECO:0000256" key="10">
    <source>
        <dbReference type="ARBA" id="ARBA00047899"/>
    </source>
</evidence>
<sequence>MASWGPNPTGGRSLADIIRDEECSRQSSSGTSSDPTPSQPLSEEDYELQLALAISASMASSPPNPPTPMASTPAPPAPPPAQPQPQALDDKLDESLALALQLQNQEEEQLAAFKQNTRTINAGNSKVKIQFTHPTHNPHASSNSPPAERFGADDVERYEILYGLKDTQEQTHEDALVSDVSAPGFQMNSNRPASSTLNRLPGTDFVQDSETKELRTKHDPSLNHQRNALNMQSISGNVSDKVYNSYRAKIKTTHKGVAKHGTGQAETAFGNKTADGALDASVLQVIRKAIDVGIIDACHGCVKEGKEAQIFYAYRNPSTPPPPPPAPTYNPPHIAVKVMKRIQDFRNRGSYVDGDVRFHRKKFSDYDKRDQVALWAEKEFRNLFRSFLAGVSVPRPIMFKQNLLMMNFLGDDGFPAPNLKDIESMDAFSSAKRVVHYYCETIVGVKRLYVCAQLIHGDLSEYNIMLVPSDQIRLQVSSDSDQDLDDPAKRLPVKKNRIVLIDFAQAVQKSHPEGEKLLLRDVNRVNKFFSKYITVISDEDVVNFITGETDPEGVDEWVDLGSGEESDTELIEKEEVVEENAQVEEITEEEEDEDAATFVSVSESGLLSDTTSVKKDKWRYRKHDLNDFKAFETLHEQVAAIQPAKKNQEFD</sequence>
<evidence type="ECO:0000256" key="8">
    <source>
        <dbReference type="ARBA" id="ARBA00022840"/>
    </source>
</evidence>
<feature type="region of interest" description="Disordered" evidence="12">
    <location>
        <begin position="132"/>
        <end position="151"/>
    </location>
</feature>
<evidence type="ECO:0000256" key="9">
    <source>
        <dbReference type="ARBA" id="ARBA00022842"/>
    </source>
</evidence>
<protein>
    <recommendedName>
        <fullName evidence="2">non-specific serine/threonine protein kinase</fullName>
        <ecNumber evidence="2">2.7.11.1</ecNumber>
    </recommendedName>
</protein>
<evidence type="ECO:0000256" key="12">
    <source>
        <dbReference type="SAM" id="MobiDB-lite"/>
    </source>
</evidence>
<keyword evidence="6" id="KW-0547">Nucleotide-binding</keyword>
<keyword evidence="4" id="KW-0808">Transferase</keyword>
<dbReference type="GO" id="GO:0004674">
    <property type="term" value="F:protein serine/threonine kinase activity"/>
    <property type="evidence" value="ECO:0007669"/>
    <property type="project" value="UniProtKB-KW"/>
</dbReference>
<dbReference type="InterPro" id="IPR051272">
    <property type="entry name" value="RIO-type_Ser/Thr_kinase"/>
</dbReference>
<feature type="compositionally biased region" description="Low complexity" evidence="12">
    <location>
        <begin position="25"/>
        <end position="40"/>
    </location>
</feature>
<dbReference type="InterPro" id="IPR011009">
    <property type="entry name" value="Kinase-like_dom_sf"/>
</dbReference>
<keyword evidence="8" id="KW-0067">ATP-binding</keyword>
<feature type="region of interest" description="Disordered" evidence="12">
    <location>
        <begin position="1"/>
        <end position="88"/>
    </location>
</feature>
<feature type="region of interest" description="Disordered" evidence="12">
    <location>
        <begin position="182"/>
        <end position="203"/>
    </location>
</feature>
<evidence type="ECO:0000256" key="5">
    <source>
        <dbReference type="ARBA" id="ARBA00022723"/>
    </source>
</evidence>
<evidence type="ECO:0000256" key="6">
    <source>
        <dbReference type="ARBA" id="ARBA00022741"/>
    </source>
</evidence>
<dbReference type="Gene3D" id="1.10.510.10">
    <property type="entry name" value="Transferase(Phosphotransferase) domain 1"/>
    <property type="match status" value="1"/>
</dbReference>
<dbReference type="Pfam" id="PF01163">
    <property type="entry name" value="RIO1"/>
    <property type="match status" value="2"/>
</dbReference>
<feature type="compositionally biased region" description="Polar residues" evidence="12">
    <location>
        <begin position="132"/>
        <end position="145"/>
    </location>
</feature>
<dbReference type="EMBL" id="BLQM01000010">
    <property type="protein sequence ID" value="GMH49575.1"/>
    <property type="molecule type" value="Genomic_DNA"/>
</dbReference>
<evidence type="ECO:0000256" key="11">
    <source>
        <dbReference type="ARBA" id="ARBA00048679"/>
    </source>
</evidence>
<comment type="catalytic activity">
    <reaction evidence="11">
        <text>L-seryl-[protein] + ATP = O-phospho-L-seryl-[protein] + ADP + H(+)</text>
        <dbReference type="Rhea" id="RHEA:17989"/>
        <dbReference type="Rhea" id="RHEA-COMP:9863"/>
        <dbReference type="Rhea" id="RHEA-COMP:11604"/>
        <dbReference type="ChEBI" id="CHEBI:15378"/>
        <dbReference type="ChEBI" id="CHEBI:29999"/>
        <dbReference type="ChEBI" id="CHEBI:30616"/>
        <dbReference type="ChEBI" id="CHEBI:83421"/>
        <dbReference type="ChEBI" id="CHEBI:456216"/>
        <dbReference type="EC" id="2.7.11.1"/>
    </reaction>
</comment>
<evidence type="ECO:0000313" key="14">
    <source>
        <dbReference type="EMBL" id="GMH49575.1"/>
    </source>
</evidence>